<evidence type="ECO:0000259" key="4">
    <source>
        <dbReference type="Pfam" id="PF01103"/>
    </source>
</evidence>
<accession>A0AA48H7N1</accession>
<dbReference type="KEGG" id="rmai:MACH21_32240"/>
<dbReference type="InterPro" id="IPR039910">
    <property type="entry name" value="D15-like"/>
</dbReference>
<protein>
    <submittedName>
        <fullName evidence="5">Outer membrane protein assembly factor</fullName>
    </submittedName>
</protein>
<keyword evidence="6" id="KW-1185">Reference proteome</keyword>
<proteinExistence type="predicted"/>
<evidence type="ECO:0000256" key="1">
    <source>
        <dbReference type="ARBA" id="ARBA00004370"/>
    </source>
</evidence>
<keyword evidence="2" id="KW-1134">Transmembrane beta strand</keyword>
<reference evidence="5 6" key="1">
    <citation type="submission" date="2023-01" db="EMBL/GenBank/DDBJ databases">
        <title>Complete genome sequence of Roseicyclus marinus strain Dej080120_10.</title>
        <authorList>
            <person name="Ueki S."/>
            <person name="Maruyama F."/>
        </authorList>
    </citation>
    <scope>NUCLEOTIDE SEQUENCE [LARGE SCALE GENOMIC DNA]</scope>
    <source>
        <strain evidence="5 6">Dej080120_10</strain>
    </source>
</reference>
<feature type="domain" description="Bacterial surface antigen (D15)" evidence="4">
    <location>
        <begin position="307"/>
        <end position="605"/>
    </location>
</feature>
<comment type="subcellular location">
    <subcellularLocation>
        <location evidence="1">Membrane</location>
    </subcellularLocation>
</comment>
<dbReference type="GO" id="GO:0019867">
    <property type="term" value="C:outer membrane"/>
    <property type="evidence" value="ECO:0007669"/>
    <property type="project" value="InterPro"/>
</dbReference>
<dbReference type="Proteomes" id="UP001337723">
    <property type="component" value="Chromosome"/>
</dbReference>
<sequence length="605" mass="63987">MLSALPRPTLALMRAVLATVALLGLVPSAIAQDVLLRAPGAPEDLVDRLRANALLLRSPEEGTERTGDDITAAARADYGRLIGILYEHGYFAPVIAIRLDGREASDISPFAAPAQVARVEIEIETGPPFRLGRAEIGPLAENTILPDGFAPDQPVTTPLLQATTRAAIDGWAARGHAFAQVGAQRITARNPAAILDVAIAMAPGPVITFGDLVPQGQDRMRMDRIVEIAGLPTGEVYTPAALERAEERLRDTGTFAAVDLRLQQPRTGDISDVDAILAEAPLRRLGFGAEVGSDEGLQLSAYWLHRNLLGGAERLRFDLEISGIQELEGDGIDAELRGRFERPATITPDTTWAVETALIYLQEPRYTIEGFGLESSLTHQLSRTVTVEGGIGLSYSVIDDGLGERSILRFTLPLSATYENRDDPVDPRGGAYAELTLTPFQVISGTGGARVTLDGRGYRGFGEAERTRLAARVQVGGLFGGDLVDIAPDDLLYSGGSGTVRGQAYRSLGALQGGRPSGGRGFLGLSGELRHDIGDTDFGIVGFADAGYISAGALGDGASDWHAGVGIGLRYATPFGPIRVDLATPASGDSAGREAYLYIGIGQAF</sequence>
<keyword evidence="3" id="KW-0472">Membrane</keyword>
<organism evidence="5 6">
    <name type="scientific">Roseicyclus marinus</name>
    <dbReference type="NCBI Taxonomy" id="2161673"/>
    <lineage>
        <taxon>Bacteria</taxon>
        <taxon>Pseudomonadati</taxon>
        <taxon>Pseudomonadota</taxon>
        <taxon>Alphaproteobacteria</taxon>
        <taxon>Rhodobacterales</taxon>
        <taxon>Roseobacteraceae</taxon>
        <taxon>Roseicyclus</taxon>
    </lineage>
</organism>
<dbReference type="AlphaFoldDB" id="A0AA48H7N1"/>
<dbReference type="EMBL" id="AP027266">
    <property type="protein sequence ID" value="BDW87047.1"/>
    <property type="molecule type" value="Genomic_DNA"/>
</dbReference>
<evidence type="ECO:0000313" key="5">
    <source>
        <dbReference type="EMBL" id="BDW87047.1"/>
    </source>
</evidence>
<name>A0AA48H7N1_9RHOB</name>
<dbReference type="Gene3D" id="2.40.160.50">
    <property type="entry name" value="membrane protein fhac: a member of the omp85/tpsb transporter family"/>
    <property type="match status" value="1"/>
</dbReference>
<dbReference type="InterPro" id="IPR000184">
    <property type="entry name" value="Bac_surfAg_D15"/>
</dbReference>
<gene>
    <name evidence="5" type="ORF">MACH21_32240</name>
</gene>
<dbReference type="PANTHER" id="PTHR12815">
    <property type="entry name" value="SORTING AND ASSEMBLY MACHINERY SAMM50 PROTEIN FAMILY MEMBER"/>
    <property type="match status" value="1"/>
</dbReference>
<dbReference type="PANTHER" id="PTHR12815:SF42">
    <property type="entry name" value="BACTERIAL SURFACE ANTIGEN (D15) DOMAIN-CONTAINING PROTEIN"/>
    <property type="match status" value="1"/>
</dbReference>
<evidence type="ECO:0000256" key="2">
    <source>
        <dbReference type="ARBA" id="ARBA00022452"/>
    </source>
</evidence>
<evidence type="ECO:0000313" key="6">
    <source>
        <dbReference type="Proteomes" id="UP001337723"/>
    </source>
</evidence>
<dbReference type="Pfam" id="PF01103">
    <property type="entry name" value="Omp85"/>
    <property type="match status" value="1"/>
</dbReference>
<keyword evidence="2" id="KW-0812">Transmembrane</keyword>
<evidence type="ECO:0000256" key="3">
    <source>
        <dbReference type="ARBA" id="ARBA00023136"/>
    </source>
</evidence>